<dbReference type="Pfam" id="PF00849">
    <property type="entry name" value="PseudoU_synth_2"/>
    <property type="match status" value="1"/>
</dbReference>
<feature type="domain" description="Pseudouridine synthase RsuA/RluA-like" evidence="2">
    <location>
        <begin position="16"/>
        <end position="157"/>
    </location>
</feature>
<dbReference type="PROSITE" id="PS01129">
    <property type="entry name" value="PSI_RLU"/>
    <property type="match status" value="1"/>
</dbReference>
<evidence type="ECO:0000313" key="4">
    <source>
        <dbReference type="Proteomes" id="UP000075606"/>
    </source>
</evidence>
<dbReference type="SUPFAM" id="SSF55120">
    <property type="entry name" value="Pseudouridine synthase"/>
    <property type="match status" value="1"/>
</dbReference>
<dbReference type="EMBL" id="LRPC01000012">
    <property type="protein sequence ID" value="KYG75579.1"/>
    <property type="molecule type" value="Genomic_DNA"/>
</dbReference>
<evidence type="ECO:0000259" key="2">
    <source>
        <dbReference type="Pfam" id="PF00849"/>
    </source>
</evidence>
<reference evidence="3 4" key="1">
    <citation type="submission" date="2016-01" db="EMBL/GenBank/DDBJ databases">
        <title>Genome sequencing of Roseivirga spongicola UST030701-084.</title>
        <authorList>
            <person name="Selvaratnam C."/>
            <person name="Thevarajoo S."/>
            <person name="Goh K.M."/>
            <person name="Ee R."/>
            <person name="Chan K.-G."/>
            <person name="Chong C.S."/>
        </authorList>
    </citation>
    <scope>NUCLEOTIDE SEQUENCE [LARGE SCALE GENOMIC DNA]</scope>
    <source>
        <strain evidence="3 4">UST030701-084</strain>
    </source>
</reference>
<name>A0A150XA18_9BACT</name>
<keyword evidence="4" id="KW-1185">Reference proteome</keyword>
<accession>A0A150XA18</accession>
<dbReference type="InterPro" id="IPR050188">
    <property type="entry name" value="RluA_PseudoU_synthase"/>
</dbReference>
<proteinExistence type="inferred from homology"/>
<dbReference type="CDD" id="cd02869">
    <property type="entry name" value="PseudoU_synth_RluA_like"/>
    <property type="match status" value="1"/>
</dbReference>
<dbReference type="GO" id="GO:0000455">
    <property type="term" value="P:enzyme-directed rRNA pseudouridine synthesis"/>
    <property type="evidence" value="ECO:0007669"/>
    <property type="project" value="TreeGrafter"/>
</dbReference>
<dbReference type="Proteomes" id="UP000075606">
    <property type="component" value="Unassembled WGS sequence"/>
</dbReference>
<comment type="caution">
    <text evidence="3">The sequence shown here is derived from an EMBL/GenBank/DDBJ whole genome shotgun (WGS) entry which is preliminary data.</text>
</comment>
<comment type="similarity">
    <text evidence="1">Belongs to the pseudouridine synthase RluA family.</text>
</comment>
<dbReference type="Gene3D" id="3.30.2350.10">
    <property type="entry name" value="Pseudouridine synthase"/>
    <property type="match status" value="1"/>
</dbReference>
<dbReference type="OrthoDB" id="9807829at2"/>
<gene>
    <name evidence="3" type="ORF">AWW68_07005</name>
</gene>
<sequence length="237" mass="27389">MMKLDFKSLVLFEDDNFLVANKPPYISSLDDRNNDVNLQMLAKRYDESLSACHRLDKETSGCLLFAKNAEAYRHASIQFEKRTVDKVYHAFVNGIHEFRNLKVELPILSLNKGSVVIDFKGKPATTIFNTLEVYKRHSLIECRPETGRMHQIRIHLSKKEAPIINDPLYGGAPLFLSEIKKKFNLGKYEEEQPLIKRFALHAFALSFRSLNNEEVTVQAGYPKDLRVIEKQLKANRY</sequence>
<evidence type="ECO:0000313" key="3">
    <source>
        <dbReference type="EMBL" id="KYG75579.1"/>
    </source>
</evidence>
<dbReference type="PANTHER" id="PTHR21600:SF87">
    <property type="entry name" value="RNA PSEUDOURIDYLATE SYNTHASE DOMAIN-CONTAINING PROTEIN 1"/>
    <property type="match status" value="1"/>
</dbReference>
<dbReference type="PANTHER" id="PTHR21600">
    <property type="entry name" value="MITOCHONDRIAL RNA PSEUDOURIDINE SYNTHASE"/>
    <property type="match status" value="1"/>
</dbReference>
<dbReference type="InterPro" id="IPR006224">
    <property type="entry name" value="PsdUridine_synth_RluA-like_CS"/>
</dbReference>
<organism evidence="3 4">
    <name type="scientific">Roseivirga spongicola</name>
    <dbReference type="NCBI Taxonomy" id="333140"/>
    <lineage>
        <taxon>Bacteria</taxon>
        <taxon>Pseudomonadati</taxon>
        <taxon>Bacteroidota</taxon>
        <taxon>Cytophagia</taxon>
        <taxon>Cytophagales</taxon>
        <taxon>Roseivirgaceae</taxon>
        <taxon>Roseivirga</taxon>
    </lineage>
</organism>
<dbReference type="AlphaFoldDB" id="A0A150XA18"/>
<evidence type="ECO:0000256" key="1">
    <source>
        <dbReference type="ARBA" id="ARBA00010876"/>
    </source>
</evidence>
<dbReference type="GO" id="GO:0003723">
    <property type="term" value="F:RNA binding"/>
    <property type="evidence" value="ECO:0007669"/>
    <property type="project" value="InterPro"/>
</dbReference>
<dbReference type="GO" id="GO:0009982">
    <property type="term" value="F:pseudouridine synthase activity"/>
    <property type="evidence" value="ECO:0007669"/>
    <property type="project" value="InterPro"/>
</dbReference>
<dbReference type="GO" id="GO:0140098">
    <property type="term" value="F:catalytic activity, acting on RNA"/>
    <property type="evidence" value="ECO:0007669"/>
    <property type="project" value="UniProtKB-ARBA"/>
</dbReference>
<dbReference type="InterPro" id="IPR020103">
    <property type="entry name" value="PsdUridine_synth_cat_dom_sf"/>
</dbReference>
<protein>
    <submittedName>
        <fullName evidence="3">RNA pseudouridine synthase</fullName>
    </submittedName>
</protein>
<dbReference type="InterPro" id="IPR006145">
    <property type="entry name" value="PsdUridine_synth_RsuA/RluA"/>
</dbReference>
<dbReference type="STRING" id="333140.AWW68_07005"/>